<dbReference type="PANTHER" id="PTHR20992">
    <property type="entry name" value="AT15442P-RELATED"/>
    <property type="match status" value="1"/>
</dbReference>
<name>A0A6P8XVC1_THRPL</name>
<protein>
    <submittedName>
        <fullName evidence="4">Uncharacterized protein LOC117639399 isoform X1</fullName>
    </submittedName>
</protein>
<evidence type="ECO:0000313" key="3">
    <source>
        <dbReference type="Proteomes" id="UP000515158"/>
    </source>
</evidence>
<sequence length="796" mass="85331">MAGTLFVVCVPTREHEAAVLELGGAGDLLKQPGSGQGSGPNTGRSNDLLGVRLLGTRSKSEDSLFARDAQDDANSRREMFIGPWRVDATDLPRTPRSPRSPRTPRSPLLGLAGVSQSDPEGLSARPPTTTATTPGGSARKRRHRYLETELENVLKQLKINNAVWCMGKNNRYYQVLFSVESGNPCEEALDKLHKAGIGVLLDSVVSVLPCVLYYQGSEQSGNGSMDDLHADESAKKDEKCPGGAGSTGGKGRGEQGTWESFVQSVRARLTVAQVVEGVRANATFTFDFLLLLIVAALVAALGLFEDSTVILVASMLISPLMGPVMAATFGTMIHDWRLQRMGLVNECVGLLLCLLIGFVTGVVVSLIDRPWPTEEMMDRGLLRSLWVNVLIAVLSGMGIAIALLRDNTGSLVGVAISASLLPPAVNAGLLWGMSLAYYMLGADDALLDGVAAGAGYSANYSDKPEMEMAIMGGVSLCITFINIVFIYMTGILMLKVKEVAPSNQERFWQHDVKIARDYNTTLYGASAADILRSVVAQEQCGAGLADCADREGPGQSPIPSRLACLLQLPSGFPHHFGGDPSYLDVCQQHQLTWSPSTLGGTLGTLDTVRELEGLYRTIQQQQQNQQLHMHGTGMSRRASFGSCGAQASYPTWRLGCSDGYRCKPRKRRAAGSPRSPGVRPGVHRAPSAAAVHTPPFNNMPCKSLAVDTLATPAAFKTPLGPSFGSVPPTPSLFLTPVDHSELTPLAARDSAREVPTLSVNDETASAWLGDAAHRPAKKRRFIVTKAEDKEMLLPRD</sequence>
<feature type="region of interest" description="Disordered" evidence="1">
    <location>
        <begin position="26"/>
        <end position="48"/>
    </location>
</feature>
<feature type="transmembrane region" description="Helical" evidence="2">
    <location>
        <begin position="411"/>
        <end position="440"/>
    </location>
</feature>
<keyword evidence="2" id="KW-1133">Transmembrane helix</keyword>
<feature type="compositionally biased region" description="Basic and acidic residues" evidence="1">
    <location>
        <begin position="62"/>
        <end position="79"/>
    </location>
</feature>
<dbReference type="Pfam" id="PF04087">
    <property type="entry name" value="DUF389"/>
    <property type="match status" value="1"/>
</dbReference>
<keyword evidence="3" id="KW-1185">Reference proteome</keyword>
<evidence type="ECO:0000256" key="2">
    <source>
        <dbReference type="SAM" id="Phobius"/>
    </source>
</evidence>
<keyword evidence="2" id="KW-0812">Transmembrane</keyword>
<feature type="transmembrane region" description="Helical" evidence="2">
    <location>
        <begin position="343"/>
        <end position="365"/>
    </location>
</feature>
<feature type="region of interest" description="Disordered" evidence="1">
    <location>
        <begin position="219"/>
        <end position="255"/>
    </location>
</feature>
<dbReference type="Proteomes" id="UP000515158">
    <property type="component" value="Unplaced"/>
</dbReference>
<keyword evidence="2" id="KW-0472">Membrane</keyword>
<feature type="region of interest" description="Disordered" evidence="1">
    <location>
        <begin position="62"/>
        <end position="140"/>
    </location>
</feature>
<dbReference type="OrthoDB" id="543859at2759"/>
<evidence type="ECO:0000313" key="4">
    <source>
        <dbReference type="RefSeq" id="XP_034230898.1"/>
    </source>
</evidence>
<evidence type="ECO:0000256" key="1">
    <source>
        <dbReference type="SAM" id="MobiDB-lite"/>
    </source>
</evidence>
<feature type="compositionally biased region" description="Low complexity" evidence="1">
    <location>
        <begin position="123"/>
        <end position="137"/>
    </location>
</feature>
<dbReference type="PANTHER" id="PTHR20992:SF9">
    <property type="entry name" value="AT15442P-RELATED"/>
    <property type="match status" value="1"/>
</dbReference>
<proteinExistence type="predicted"/>
<dbReference type="InterPro" id="IPR005240">
    <property type="entry name" value="DUF389"/>
</dbReference>
<feature type="region of interest" description="Disordered" evidence="1">
    <location>
        <begin position="665"/>
        <end position="684"/>
    </location>
</feature>
<feature type="compositionally biased region" description="Basic and acidic residues" evidence="1">
    <location>
        <begin position="226"/>
        <end position="240"/>
    </location>
</feature>
<feature type="transmembrane region" description="Helical" evidence="2">
    <location>
        <begin position="284"/>
        <end position="304"/>
    </location>
</feature>
<feature type="transmembrane region" description="Helical" evidence="2">
    <location>
        <begin position="310"/>
        <end position="331"/>
    </location>
</feature>
<dbReference type="GeneID" id="117639399"/>
<gene>
    <name evidence="4" type="primary">LOC117639399</name>
</gene>
<dbReference type="KEGG" id="tpal:117639399"/>
<dbReference type="RefSeq" id="XP_034230898.1">
    <property type="nucleotide sequence ID" value="XM_034375007.1"/>
</dbReference>
<dbReference type="InParanoid" id="A0A6P8XVC1"/>
<organism evidence="4">
    <name type="scientific">Thrips palmi</name>
    <name type="common">Melon thrips</name>
    <dbReference type="NCBI Taxonomy" id="161013"/>
    <lineage>
        <taxon>Eukaryota</taxon>
        <taxon>Metazoa</taxon>
        <taxon>Ecdysozoa</taxon>
        <taxon>Arthropoda</taxon>
        <taxon>Hexapoda</taxon>
        <taxon>Insecta</taxon>
        <taxon>Pterygota</taxon>
        <taxon>Neoptera</taxon>
        <taxon>Paraneoptera</taxon>
        <taxon>Thysanoptera</taxon>
        <taxon>Terebrantia</taxon>
        <taxon>Thripoidea</taxon>
        <taxon>Thripidae</taxon>
        <taxon>Thrips</taxon>
    </lineage>
</organism>
<dbReference type="AlphaFoldDB" id="A0A6P8XVC1"/>
<reference evidence="4" key="1">
    <citation type="submission" date="2025-08" db="UniProtKB">
        <authorList>
            <consortium name="RefSeq"/>
        </authorList>
    </citation>
    <scope>IDENTIFICATION</scope>
    <source>
        <tissue evidence="4">Total insect</tissue>
    </source>
</reference>
<feature type="transmembrane region" description="Helical" evidence="2">
    <location>
        <begin position="385"/>
        <end position="404"/>
    </location>
</feature>
<accession>A0A6P8XVC1</accession>
<feature type="transmembrane region" description="Helical" evidence="2">
    <location>
        <begin position="469"/>
        <end position="494"/>
    </location>
</feature>